<dbReference type="EMBL" id="CP092868">
    <property type="protein sequence ID" value="UYV69346.1"/>
    <property type="molecule type" value="Genomic_DNA"/>
</dbReference>
<sequence length="1147" mass="131974">MEMIKKKRTLLRTSVTRSVKEIETELEKECPSSEAIRASYRILENKGKRLEREIGHKITGEWDSAKTGQEGLAACRLPKISLAIYDGTCLDWLGWWSQFKTIHENPGISEVDNFRYLMQSIKKGTRAERLVRSYPLTKENYPKVIKALKDRFGDSTILTDVYVRQLLKLVVNNIFGVTRGEYPAECAYFLYPMVEPSLPEDLLRTWQRSALAGYDVEDGELPPTVDKRLTSLLEFMRREVKREQSLGYIRDGLRELSCMRTNGHYVTKMHAAEVKRNTEKVDPHCIICQGGHWIQRCPKWCAMPQPRTKPQNLPEKKLENTRLEDKMVPVNEQEVAYTGMHVRTAILKALLATALVRIMNNRGEGMVVQVLLDQGSQSSFISRDVLQHLNTTITRINAQVYGINDTKGELVRELASCRLESLTQPGWTIPVQALVVNKMTRMLPSQDLCLSIPASWHSLPLADPQFERSRKIDMILGTDVYRQLLLPDIKRQRQGQLCAQNTRLGWVILGKLPLVDQSSPHLVYHISVKYEDSLKDILKRFWEVEEIPIKRRSSAEEEFCEQLYQSEVKRTRTGRYVVPLPLDQKIAESDLFGLSVAICFRRQLAMERRLDRNVYLRGEYCSFMKDYEELGHMTPLPEQVARDVEGCCFLPHHAVRGMQPDKKLRVIFYAATRTTNGFSLNDRLYAGPKLQNDISSVLLRWRLPKIVMVADIEKMYRQILVRPQDALRQRILWRQNARETMRPYQLNTVTYGTSPAPFLALRTLIQLAKDDGHLYPKAVEAIRRDTYVDDILNGAENSLEAMGLQRELIDVLRCDYSIDWIKTLSRTLPTFVGNRVSEIQACRKIKQWRHVPSKDNPVDIASQMTMGSGLRDSQLWWKGSTQLAASPKLWPEMPNIQAHCDETEALISSRIVAWIMRFGKNCRARDGQVRSYLTLVELREAQKRIVLDVQSHYFREELKSLKDSDIVKRSSPIYALNSFLNIYGVIRVGGRLKWAPTLTSEQKHPALMPSKGRIAQMIIQEVHARTLHGGTTNRFGCHASKSGNRILTRWQLVQNLLQHLWRKWSRDYLHNLQQHHKWKTSSPNVPPAKWLKGRIIEDNPGKDGLVRVATVKTSLGVLRRPLVKLVMLPVAPSEFDGVHQTGENVEN</sequence>
<organism evidence="2 3">
    <name type="scientific">Cordylochernes scorpioides</name>
    <dbReference type="NCBI Taxonomy" id="51811"/>
    <lineage>
        <taxon>Eukaryota</taxon>
        <taxon>Metazoa</taxon>
        <taxon>Ecdysozoa</taxon>
        <taxon>Arthropoda</taxon>
        <taxon>Chelicerata</taxon>
        <taxon>Arachnida</taxon>
        <taxon>Pseudoscorpiones</taxon>
        <taxon>Cheliferoidea</taxon>
        <taxon>Chernetidae</taxon>
        <taxon>Cordylochernes</taxon>
    </lineage>
</organism>
<dbReference type="Pfam" id="PF18701">
    <property type="entry name" value="DUF5641"/>
    <property type="match status" value="1"/>
</dbReference>
<dbReference type="InterPro" id="IPR040676">
    <property type="entry name" value="DUF5641"/>
</dbReference>
<evidence type="ECO:0000259" key="1">
    <source>
        <dbReference type="Pfam" id="PF18701"/>
    </source>
</evidence>
<name>A0ABY6KMC7_9ARAC</name>
<accession>A0ABY6KMC7</accession>
<protein>
    <recommendedName>
        <fullName evidence="1">DUF5641 domain-containing protein</fullName>
    </recommendedName>
</protein>
<feature type="domain" description="DUF5641" evidence="1">
    <location>
        <begin position="1048"/>
        <end position="1128"/>
    </location>
</feature>
<dbReference type="Gene3D" id="2.40.70.10">
    <property type="entry name" value="Acid Proteases"/>
    <property type="match status" value="1"/>
</dbReference>
<dbReference type="Proteomes" id="UP001235939">
    <property type="component" value="Chromosome 06"/>
</dbReference>
<dbReference type="Pfam" id="PF03564">
    <property type="entry name" value="DUF1759"/>
    <property type="match status" value="1"/>
</dbReference>
<dbReference type="PANTHER" id="PTHR47331">
    <property type="entry name" value="PHD-TYPE DOMAIN-CONTAINING PROTEIN"/>
    <property type="match status" value="1"/>
</dbReference>
<evidence type="ECO:0000313" key="2">
    <source>
        <dbReference type="EMBL" id="UYV69346.1"/>
    </source>
</evidence>
<dbReference type="InterPro" id="IPR005312">
    <property type="entry name" value="DUF1759"/>
</dbReference>
<dbReference type="SUPFAM" id="SSF56672">
    <property type="entry name" value="DNA/RNA polymerases"/>
    <property type="match status" value="1"/>
</dbReference>
<gene>
    <name evidence="2" type="ORF">LAZ67_6003290</name>
</gene>
<dbReference type="InterPro" id="IPR021109">
    <property type="entry name" value="Peptidase_aspartic_dom_sf"/>
</dbReference>
<keyword evidence="3" id="KW-1185">Reference proteome</keyword>
<dbReference type="PANTHER" id="PTHR47331:SF1">
    <property type="entry name" value="GAG-LIKE PROTEIN"/>
    <property type="match status" value="1"/>
</dbReference>
<dbReference type="InterPro" id="IPR043502">
    <property type="entry name" value="DNA/RNA_pol_sf"/>
</dbReference>
<proteinExistence type="predicted"/>
<dbReference type="CDD" id="cd00303">
    <property type="entry name" value="retropepsin_like"/>
    <property type="match status" value="1"/>
</dbReference>
<evidence type="ECO:0000313" key="3">
    <source>
        <dbReference type="Proteomes" id="UP001235939"/>
    </source>
</evidence>
<reference evidence="2 3" key="1">
    <citation type="submission" date="2022-01" db="EMBL/GenBank/DDBJ databases">
        <title>A chromosomal length assembly of Cordylochernes scorpioides.</title>
        <authorList>
            <person name="Zeh D."/>
            <person name="Zeh J."/>
        </authorList>
    </citation>
    <scope>NUCLEOTIDE SEQUENCE [LARGE SCALE GENOMIC DNA]</scope>
    <source>
        <strain evidence="2">IN4F17</strain>
        <tissue evidence="2">Whole Body</tissue>
    </source>
</reference>